<reference evidence="1 2" key="2">
    <citation type="submission" date="2018-11" db="EMBL/GenBank/DDBJ databases">
        <authorList>
            <consortium name="Pathogen Informatics"/>
        </authorList>
    </citation>
    <scope>NUCLEOTIDE SEQUENCE [LARGE SCALE GENOMIC DNA]</scope>
</reference>
<reference evidence="3" key="1">
    <citation type="submission" date="2016-06" db="UniProtKB">
        <authorList>
            <consortium name="WormBaseParasite"/>
        </authorList>
    </citation>
    <scope>IDENTIFICATION</scope>
</reference>
<proteinExistence type="predicted"/>
<dbReference type="Proteomes" id="UP000050794">
    <property type="component" value="Unassembled WGS sequence"/>
</dbReference>
<evidence type="ECO:0000313" key="2">
    <source>
        <dbReference type="Proteomes" id="UP000050794"/>
    </source>
</evidence>
<dbReference type="WBParaSite" id="TCNE_0000415601-mRNA-1">
    <property type="protein sequence ID" value="TCNE_0000415601-mRNA-1"/>
    <property type="gene ID" value="TCNE_0000415601"/>
</dbReference>
<gene>
    <name evidence="1" type="ORF">TCNE_LOCUS4156</name>
</gene>
<name>A0A183U6N6_TOXCA</name>
<accession>A0A183U6N6</accession>
<organism evidence="2 3">
    <name type="scientific">Toxocara canis</name>
    <name type="common">Canine roundworm</name>
    <dbReference type="NCBI Taxonomy" id="6265"/>
    <lineage>
        <taxon>Eukaryota</taxon>
        <taxon>Metazoa</taxon>
        <taxon>Ecdysozoa</taxon>
        <taxon>Nematoda</taxon>
        <taxon>Chromadorea</taxon>
        <taxon>Rhabditida</taxon>
        <taxon>Spirurina</taxon>
        <taxon>Ascaridomorpha</taxon>
        <taxon>Ascaridoidea</taxon>
        <taxon>Toxocaridae</taxon>
        <taxon>Toxocara</taxon>
    </lineage>
</organism>
<evidence type="ECO:0000313" key="3">
    <source>
        <dbReference type="WBParaSite" id="TCNE_0000415601-mRNA-1"/>
    </source>
</evidence>
<evidence type="ECO:0000313" key="1">
    <source>
        <dbReference type="EMBL" id="VDM29873.1"/>
    </source>
</evidence>
<sequence>MFWKMSAPTGQDNSDNREGRCRITSRRFASIFTHSSVLLRREVRFRSDRALWVWQGSRLLL</sequence>
<keyword evidence="2" id="KW-1185">Reference proteome</keyword>
<dbReference type="AlphaFoldDB" id="A0A183U6N6"/>
<protein>
    <submittedName>
        <fullName evidence="1 3">Uncharacterized protein</fullName>
    </submittedName>
</protein>
<dbReference type="EMBL" id="UYWY01006479">
    <property type="protein sequence ID" value="VDM29873.1"/>
    <property type="molecule type" value="Genomic_DNA"/>
</dbReference>